<dbReference type="PROSITE" id="PS50863">
    <property type="entry name" value="B3"/>
    <property type="match status" value="3"/>
</dbReference>
<reference evidence="8 9" key="1">
    <citation type="submission" date="2024-01" db="EMBL/GenBank/DDBJ databases">
        <title>The genomes of 5 underutilized Papilionoideae crops provide insights into root nodulation and disease resistanc.</title>
        <authorList>
            <person name="Yuan L."/>
        </authorList>
    </citation>
    <scope>NUCLEOTIDE SEQUENCE [LARGE SCALE GENOMIC DNA]</scope>
    <source>
        <strain evidence="8">ZHUSHIDOU_FW_LH</strain>
        <tissue evidence="8">Leaf</tissue>
    </source>
</reference>
<evidence type="ECO:0000256" key="3">
    <source>
        <dbReference type="ARBA" id="ARBA00023125"/>
    </source>
</evidence>
<keyword evidence="5" id="KW-0539">Nucleus</keyword>
<evidence type="ECO:0000313" key="8">
    <source>
        <dbReference type="EMBL" id="KAK7270187.1"/>
    </source>
</evidence>
<comment type="caution">
    <text evidence="8">The sequence shown here is derived from an EMBL/GenBank/DDBJ whole genome shotgun (WGS) entry which is preliminary data.</text>
</comment>
<keyword evidence="4" id="KW-0804">Transcription</keyword>
<gene>
    <name evidence="8" type="ORF">RIF29_23147</name>
</gene>
<feature type="domain" description="TF-B3" evidence="7">
    <location>
        <begin position="13"/>
        <end position="106"/>
    </location>
</feature>
<feature type="domain" description="TF-B3" evidence="7">
    <location>
        <begin position="306"/>
        <end position="400"/>
    </location>
</feature>
<evidence type="ECO:0000256" key="4">
    <source>
        <dbReference type="ARBA" id="ARBA00023163"/>
    </source>
</evidence>
<dbReference type="EMBL" id="JAYWIO010000004">
    <property type="protein sequence ID" value="KAK7270187.1"/>
    <property type="molecule type" value="Genomic_DNA"/>
</dbReference>
<proteinExistence type="predicted"/>
<dbReference type="Proteomes" id="UP001372338">
    <property type="component" value="Unassembled WGS sequence"/>
</dbReference>
<keyword evidence="2" id="KW-0805">Transcription regulation</keyword>
<dbReference type="CDD" id="cd10017">
    <property type="entry name" value="B3_DNA"/>
    <property type="match status" value="4"/>
</dbReference>
<dbReference type="Pfam" id="PF02362">
    <property type="entry name" value="B3"/>
    <property type="match status" value="3"/>
</dbReference>
<dbReference type="SUPFAM" id="SSF101936">
    <property type="entry name" value="DNA-binding pseudobarrel domain"/>
    <property type="match status" value="4"/>
</dbReference>
<dbReference type="GO" id="GO:0003677">
    <property type="term" value="F:DNA binding"/>
    <property type="evidence" value="ECO:0007669"/>
    <property type="project" value="UniProtKB-KW"/>
</dbReference>
<evidence type="ECO:0000256" key="6">
    <source>
        <dbReference type="SAM" id="MobiDB-lite"/>
    </source>
</evidence>
<dbReference type="PANTHER" id="PTHR31920:SF117">
    <property type="entry name" value="TRANSCRIPTIONAL FACTOR FAMILY PROTEIN, PUTATIVE-RELATED"/>
    <property type="match status" value="1"/>
</dbReference>
<name>A0AAN9I8G5_CROPI</name>
<dbReference type="SMART" id="SM01019">
    <property type="entry name" value="B3"/>
    <property type="match status" value="4"/>
</dbReference>
<dbReference type="InterPro" id="IPR003340">
    <property type="entry name" value="B3_DNA-bd"/>
</dbReference>
<feature type="compositionally biased region" description="Basic and acidic residues" evidence="6">
    <location>
        <begin position="450"/>
        <end position="460"/>
    </location>
</feature>
<dbReference type="InterPro" id="IPR015300">
    <property type="entry name" value="DNA-bd_pseudobarrel_sf"/>
</dbReference>
<dbReference type="InterPro" id="IPR050655">
    <property type="entry name" value="Plant_B3_domain"/>
</dbReference>
<evidence type="ECO:0000256" key="1">
    <source>
        <dbReference type="ARBA" id="ARBA00004123"/>
    </source>
</evidence>
<keyword evidence="9" id="KW-1185">Reference proteome</keyword>
<accession>A0AAN9I8G5</accession>
<dbReference type="AlphaFoldDB" id="A0AAN9I8G5"/>
<sequence length="584" mass="67016">MDAHRSRGDAILPIRFFKFILKTNLVTIKIPNKFAKRYGLGMPNPVFLKPPDGTEWKVTWTKKNGEFWFEKGWKEFTENYSLDHGDLVMFKYEGTSQFDVIIVDKGNLEIEYPASVTNCDEEMNLGESDDESVEILDELEVHKAGQKPPTTPHKKTAKGEKASQKDLSLNWPREPRAQEVAKKFASESDNPFFTKYIKHVHVAEGRLSVPDMEGYIENKTVCVKLQLGQRSWHVKLLGSPNPSTRRFSAGFSLFATESELRPGDICVFELISREDIVFKNYRINTAPQLPTQSMDAHLNRGDAILPIRFFKFILKTNLETIKIPNKFTKRYGDGMSNNPAFLKPPDGTKWKVHWTKKNGECWFEKGWKEFTENYSLEEGDLVVFKYEGTSQFEVNVLDQSKLEINYPPCGTCDEEENLHQSDDKSLIILDECEGHKGRQKPPIPLSSAQPHKEMRDEKATGRGLSMNWPGEPRAREVAKSFISESNNPFFTKYIKPVHVAENYLSVPDMDGYVENKSKDVILQLGQRSWHVKLLGSHKPSRRRFSAGWSLFASETQLHPGDVCIFELVNREDTVFKVHVFKSHN</sequence>
<comment type="subcellular location">
    <subcellularLocation>
        <location evidence="1">Nucleus</location>
    </subcellularLocation>
</comment>
<feature type="domain" description="TF-B3" evidence="7">
    <location>
        <begin position="489"/>
        <end position="583"/>
    </location>
</feature>
<keyword evidence="3" id="KW-0238">DNA-binding</keyword>
<protein>
    <recommendedName>
        <fullName evidence="7">TF-B3 domain-containing protein</fullName>
    </recommendedName>
</protein>
<evidence type="ECO:0000259" key="7">
    <source>
        <dbReference type="PROSITE" id="PS50863"/>
    </source>
</evidence>
<feature type="region of interest" description="Disordered" evidence="6">
    <location>
        <begin position="142"/>
        <end position="169"/>
    </location>
</feature>
<organism evidence="8 9">
    <name type="scientific">Crotalaria pallida</name>
    <name type="common">Smooth rattlebox</name>
    <name type="synonym">Crotalaria striata</name>
    <dbReference type="NCBI Taxonomy" id="3830"/>
    <lineage>
        <taxon>Eukaryota</taxon>
        <taxon>Viridiplantae</taxon>
        <taxon>Streptophyta</taxon>
        <taxon>Embryophyta</taxon>
        <taxon>Tracheophyta</taxon>
        <taxon>Spermatophyta</taxon>
        <taxon>Magnoliopsida</taxon>
        <taxon>eudicotyledons</taxon>
        <taxon>Gunneridae</taxon>
        <taxon>Pentapetalae</taxon>
        <taxon>rosids</taxon>
        <taxon>fabids</taxon>
        <taxon>Fabales</taxon>
        <taxon>Fabaceae</taxon>
        <taxon>Papilionoideae</taxon>
        <taxon>50 kb inversion clade</taxon>
        <taxon>genistoids sensu lato</taxon>
        <taxon>core genistoids</taxon>
        <taxon>Crotalarieae</taxon>
        <taxon>Crotalaria</taxon>
    </lineage>
</organism>
<evidence type="ECO:0000256" key="5">
    <source>
        <dbReference type="ARBA" id="ARBA00023242"/>
    </source>
</evidence>
<evidence type="ECO:0000256" key="2">
    <source>
        <dbReference type="ARBA" id="ARBA00023015"/>
    </source>
</evidence>
<dbReference type="Gene3D" id="2.40.330.10">
    <property type="entry name" value="DNA-binding pseudobarrel domain"/>
    <property type="match status" value="4"/>
</dbReference>
<dbReference type="GO" id="GO:0005634">
    <property type="term" value="C:nucleus"/>
    <property type="evidence" value="ECO:0007669"/>
    <property type="project" value="UniProtKB-SubCell"/>
</dbReference>
<feature type="region of interest" description="Disordered" evidence="6">
    <location>
        <begin position="435"/>
        <end position="469"/>
    </location>
</feature>
<dbReference type="PANTHER" id="PTHR31920">
    <property type="entry name" value="B3 DOMAIN-CONTAINING"/>
    <property type="match status" value="1"/>
</dbReference>
<evidence type="ECO:0000313" key="9">
    <source>
        <dbReference type="Proteomes" id="UP001372338"/>
    </source>
</evidence>